<dbReference type="AlphaFoldDB" id="A0A4V1IXE2"/>
<reference evidence="3" key="1">
    <citation type="journal article" date="2018" name="Nat. Microbiol.">
        <title>Leveraging single-cell genomics to expand the fungal tree of life.</title>
        <authorList>
            <person name="Ahrendt S.R."/>
            <person name="Quandt C.A."/>
            <person name="Ciobanu D."/>
            <person name="Clum A."/>
            <person name="Salamov A."/>
            <person name="Andreopoulos B."/>
            <person name="Cheng J.F."/>
            <person name="Woyke T."/>
            <person name="Pelin A."/>
            <person name="Henrissat B."/>
            <person name="Reynolds N.K."/>
            <person name="Benny G.L."/>
            <person name="Smith M.E."/>
            <person name="James T.Y."/>
            <person name="Grigoriev I.V."/>
        </authorList>
    </citation>
    <scope>NUCLEOTIDE SEQUENCE [LARGE SCALE GENOMIC DNA]</scope>
    <source>
        <strain evidence="3">RSA 1356</strain>
    </source>
</reference>
<organism evidence="2 3">
    <name type="scientific">Thamnocephalis sphaerospora</name>
    <dbReference type="NCBI Taxonomy" id="78915"/>
    <lineage>
        <taxon>Eukaryota</taxon>
        <taxon>Fungi</taxon>
        <taxon>Fungi incertae sedis</taxon>
        <taxon>Zoopagomycota</taxon>
        <taxon>Zoopagomycotina</taxon>
        <taxon>Zoopagomycetes</taxon>
        <taxon>Zoopagales</taxon>
        <taxon>Sigmoideomycetaceae</taxon>
        <taxon>Thamnocephalis</taxon>
    </lineage>
</organism>
<name>A0A4V1IXE2_9FUNG</name>
<evidence type="ECO:0000256" key="1">
    <source>
        <dbReference type="SAM" id="SignalP"/>
    </source>
</evidence>
<dbReference type="EMBL" id="KZ992438">
    <property type="protein sequence ID" value="RKP10749.1"/>
    <property type="molecule type" value="Genomic_DNA"/>
</dbReference>
<keyword evidence="1" id="KW-0732">Signal</keyword>
<keyword evidence="3" id="KW-1185">Reference proteome</keyword>
<accession>A0A4V1IXE2</accession>
<sequence>MHCGVKHLVLLTIVLLVGFAVVAAASATAKAKVKASKCKSGKVKSSPNASIIIGVVRLDDDPFKVYTKVWLSVFNGSIHVHQGIARLSILCANEHARVKYRVY</sequence>
<dbReference type="Proteomes" id="UP000271241">
    <property type="component" value="Unassembled WGS sequence"/>
</dbReference>
<proteinExistence type="predicted"/>
<protein>
    <submittedName>
        <fullName evidence="2">Uncharacterized protein</fullName>
    </submittedName>
</protein>
<gene>
    <name evidence="2" type="ORF">THASP1DRAFT_21569</name>
</gene>
<evidence type="ECO:0000313" key="3">
    <source>
        <dbReference type="Proteomes" id="UP000271241"/>
    </source>
</evidence>
<evidence type="ECO:0000313" key="2">
    <source>
        <dbReference type="EMBL" id="RKP10749.1"/>
    </source>
</evidence>
<feature type="chain" id="PRO_5020362409" evidence="1">
    <location>
        <begin position="25"/>
        <end position="103"/>
    </location>
</feature>
<feature type="signal peptide" evidence="1">
    <location>
        <begin position="1"/>
        <end position="24"/>
    </location>
</feature>